<dbReference type="Pfam" id="PF01663">
    <property type="entry name" value="Phosphodiest"/>
    <property type="match status" value="1"/>
</dbReference>
<organism evidence="1 2">
    <name type="scientific">Scardovia wiggsiae F0424</name>
    <dbReference type="NCBI Taxonomy" id="857290"/>
    <lineage>
        <taxon>Bacteria</taxon>
        <taxon>Bacillati</taxon>
        <taxon>Actinomycetota</taxon>
        <taxon>Actinomycetes</taxon>
        <taxon>Bifidobacteriales</taxon>
        <taxon>Bifidobacteriaceae</taxon>
        <taxon>Scardovia</taxon>
    </lineage>
</organism>
<evidence type="ECO:0000313" key="2">
    <source>
        <dbReference type="Proteomes" id="UP000006415"/>
    </source>
</evidence>
<gene>
    <name evidence="1" type="ORF">HMPREF9156_00130</name>
</gene>
<dbReference type="SUPFAM" id="SSF53649">
    <property type="entry name" value="Alkaline phosphatase-like"/>
    <property type="match status" value="1"/>
</dbReference>
<dbReference type="PANTHER" id="PTHR10151:SF120">
    <property type="entry name" value="BIS(5'-ADENOSYL)-TRIPHOSPHATASE"/>
    <property type="match status" value="1"/>
</dbReference>
<dbReference type="PANTHER" id="PTHR10151">
    <property type="entry name" value="ECTONUCLEOTIDE PYROPHOSPHATASE/PHOSPHODIESTERASE"/>
    <property type="match status" value="1"/>
</dbReference>
<accession>J0X1T3</accession>
<dbReference type="GO" id="GO:0016787">
    <property type="term" value="F:hydrolase activity"/>
    <property type="evidence" value="ECO:0007669"/>
    <property type="project" value="UniProtKB-ARBA"/>
</dbReference>
<dbReference type="eggNOG" id="COG1524">
    <property type="taxonomic scope" value="Bacteria"/>
</dbReference>
<protein>
    <recommendedName>
        <fullName evidence="3">Type I phosphodiesterase/nucleotide pyrophosphatase</fullName>
    </recommendedName>
</protein>
<proteinExistence type="predicted"/>
<keyword evidence="2" id="KW-1185">Reference proteome</keyword>
<dbReference type="InterPro" id="IPR017850">
    <property type="entry name" value="Alkaline_phosphatase_core_sf"/>
</dbReference>
<dbReference type="RefSeq" id="WP_007147198.1">
    <property type="nucleotide sequence ID" value="NZ_AKCI01000001.1"/>
</dbReference>
<dbReference type="InterPro" id="IPR002591">
    <property type="entry name" value="Phosphodiest/P_Trfase"/>
</dbReference>
<dbReference type="HOGENOM" id="CLU_039939_0_0_11"/>
<sequence length="404" mass="43536">MDRQGFSRIPSGISDRGGRYVQPRHLSAVLPAVSAAIGMPVSSAVHTDPEQDREILGIPHAASVVVVLIDGLGFHNLYDRRGHAPYLRSLILSEGNGRPVSTCFPSTTAVAMGTFGTGTCPGLTGITGYTQLNPSTGRIAQMLSFLNAPDPRELQVQPTVFEQLSRQSVRVTAVGLPKFIKSSLTAAALRGSDYRAGRTPGERIREAAFAGRTPGVTYIYIPDVDAAGHRYGLDSSRWTEALEKADRQLAVLRQNLPAGTCIIITADHGMINADPGSRTDIAENPALWPHVSHIGGEPRNVMLYAEGRNDQERLDNARKIYHAYSGFMEGRADVYLKEEAISQGFYGYVSTEAYAVIGDVIVVPRGNATLVDSRFQEDSATRLPSVHGGATGLETDIPLLIDVI</sequence>
<comment type="caution">
    <text evidence="1">The sequence shown here is derived from an EMBL/GenBank/DDBJ whole genome shotgun (WGS) entry which is preliminary data.</text>
</comment>
<name>J0X1T3_9BIFI</name>
<dbReference type="Gene3D" id="3.40.720.10">
    <property type="entry name" value="Alkaline Phosphatase, subunit A"/>
    <property type="match status" value="1"/>
</dbReference>
<dbReference type="AlphaFoldDB" id="J0X1T3"/>
<dbReference type="STRING" id="857290.HMPREF9156_00130"/>
<dbReference type="EMBL" id="AGZS01000001">
    <property type="protein sequence ID" value="EJD65366.1"/>
    <property type="molecule type" value="Genomic_DNA"/>
</dbReference>
<dbReference type="Proteomes" id="UP000006415">
    <property type="component" value="Unassembled WGS sequence"/>
</dbReference>
<reference evidence="1 2" key="1">
    <citation type="submission" date="2012-01" db="EMBL/GenBank/DDBJ databases">
        <title>The Genome Sequence of Scardovia wiggsiae F0424.</title>
        <authorList>
            <consortium name="The Broad Institute Genome Sequencing Platform"/>
            <person name="Earl A."/>
            <person name="Ward D."/>
            <person name="Feldgarden M."/>
            <person name="Gevers D."/>
            <person name="Izard J."/>
            <person name="Ganesan A."/>
            <person name="Baranova O.V."/>
            <person name="Blanton J.M."/>
            <person name="Tanner A.C."/>
            <person name="Mathney J."/>
            <person name="Dewhirst F.E."/>
            <person name="Young S.K."/>
            <person name="Zeng Q."/>
            <person name="Gargeya S."/>
            <person name="Fitzgerald M."/>
            <person name="Haas B."/>
            <person name="Abouelleil A."/>
            <person name="Alvarado L."/>
            <person name="Arachchi H.M."/>
            <person name="Berlin A."/>
            <person name="Chapman S.B."/>
            <person name="Gearin G."/>
            <person name="Goldberg J."/>
            <person name="Griggs A."/>
            <person name="Gujja S."/>
            <person name="Hansen M."/>
            <person name="Heiman D."/>
            <person name="Howarth C."/>
            <person name="Larimer J."/>
            <person name="Lui A."/>
            <person name="MacDonald P.J.P."/>
            <person name="McCowen C."/>
            <person name="Montmayeur A."/>
            <person name="Murphy C."/>
            <person name="Neiman D."/>
            <person name="Pearson M."/>
            <person name="Priest M."/>
            <person name="Roberts A."/>
            <person name="Saif S."/>
            <person name="Shea T."/>
            <person name="Sisk P."/>
            <person name="Stolte C."/>
            <person name="Sykes S."/>
            <person name="Wortman J."/>
            <person name="Nusbaum C."/>
            <person name="Birren B."/>
        </authorList>
    </citation>
    <scope>NUCLEOTIDE SEQUENCE [LARGE SCALE GENOMIC DNA]</scope>
    <source>
        <strain evidence="1 2">F0424</strain>
    </source>
</reference>
<evidence type="ECO:0000313" key="1">
    <source>
        <dbReference type="EMBL" id="EJD65366.1"/>
    </source>
</evidence>
<dbReference type="OrthoDB" id="9779267at2"/>
<evidence type="ECO:0008006" key="3">
    <source>
        <dbReference type="Google" id="ProtNLM"/>
    </source>
</evidence>